<keyword evidence="3 8" id="KW-0812">Transmembrane</keyword>
<comment type="caution">
    <text evidence="11">The sequence shown here is derived from an EMBL/GenBank/DDBJ whole genome shotgun (WGS) entry which is preliminary data.</text>
</comment>
<dbReference type="AlphaFoldDB" id="A0A1F6MRL9"/>
<name>A0A1F6MRL9_9BACT</name>
<evidence type="ECO:0000313" key="12">
    <source>
        <dbReference type="Proteomes" id="UP000178347"/>
    </source>
</evidence>
<dbReference type="GO" id="GO:0005524">
    <property type="term" value="F:ATP binding"/>
    <property type="evidence" value="ECO:0007669"/>
    <property type="project" value="UniProtKB-KW"/>
</dbReference>
<dbReference type="InterPro" id="IPR027417">
    <property type="entry name" value="P-loop_NTPase"/>
</dbReference>
<feature type="domain" description="ABC transporter" evidence="9">
    <location>
        <begin position="358"/>
        <end position="592"/>
    </location>
</feature>
<protein>
    <recommendedName>
        <fullName evidence="13">ABC transporter ATP-binding protein</fullName>
    </recommendedName>
</protein>
<evidence type="ECO:0000259" key="10">
    <source>
        <dbReference type="PROSITE" id="PS50929"/>
    </source>
</evidence>
<gene>
    <name evidence="11" type="ORF">A3G00_02530</name>
</gene>
<dbReference type="PANTHER" id="PTHR43394">
    <property type="entry name" value="ATP-DEPENDENT PERMEASE MDL1, MITOCHONDRIAL"/>
    <property type="match status" value="1"/>
</dbReference>
<keyword evidence="5" id="KW-0067">ATP-binding</keyword>
<dbReference type="EMBL" id="MFQN01000019">
    <property type="protein sequence ID" value="OGH74306.1"/>
    <property type="molecule type" value="Genomic_DNA"/>
</dbReference>
<organism evidence="11 12">
    <name type="scientific">Candidatus Magasanikbacteria bacterium RIFCSPLOWO2_12_FULL_43_12</name>
    <dbReference type="NCBI Taxonomy" id="1798692"/>
    <lineage>
        <taxon>Bacteria</taxon>
        <taxon>Candidatus Magasanikiibacteriota</taxon>
    </lineage>
</organism>
<keyword evidence="7 8" id="KW-0472">Membrane</keyword>
<dbReference type="InterPro" id="IPR036640">
    <property type="entry name" value="ABC1_TM_sf"/>
</dbReference>
<reference evidence="11 12" key="1">
    <citation type="journal article" date="2016" name="Nat. Commun.">
        <title>Thousands of microbial genomes shed light on interconnected biogeochemical processes in an aquifer system.</title>
        <authorList>
            <person name="Anantharaman K."/>
            <person name="Brown C.T."/>
            <person name="Hug L.A."/>
            <person name="Sharon I."/>
            <person name="Castelle C.J."/>
            <person name="Probst A.J."/>
            <person name="Thomas B.C."/>
            <person name="Singh A."/>
            <person name="Wilkins M.J."/>
            <person name="Karaoz U."/>
            <person name="Brodie E.L."/>
            <person name="Williams K.H."/>
            <person name="Hubbard S.S."/>
            <person name="Banfield J.F."/>
        </authorList>
    </citation>
    <scope>NUCLEOTIDE SEQUENCE [LARGE SCALE GENOMIC DNA]</scope>
</reference>
<evidence type="ECO:0000256" key="8">
    <source>
        <dbReference type="SAM" id="Phobius"/>
    </source>
</evidence>
<feature type="domain" description="ABC transmembrane type-1" evidence="10">
    <location>
        <begin position="27"/>
        <end position="324"/>
    </location>
</feature>
<proteinExistence type="predicted"/>
<accession>A0A1F6MRL9</accession>
<dbReference type="SMART" id="SM00382">
    <property type="entry name" value="AAA"/>
    <property type="match status" value="1"/>
</dbReference>
<evidence type="ECO:0000256" key="6">
    <source>
        <dbReference type="ARBA" id="ARBA00022989"/>
    </source>
</evidence>
<dbReference type="PANTHER" id="PTHR43394:SF1">
    <property type="entry name" value="ATP-BINDING CASSETTE SUB-FAMILY B MEMBER 10, MITOCHONDRIAL"/>
    <property type="match status" value="1"/>
</dbReference>
<evidence type="ECO:0000256" key="4">
    <source>
        <dbReference type="ARBA" id="ARBA00022741"/>
    </source>
</evidence>
<dbReference type="InterPro" id="IPR003593">
    <property type="entry name" value="AAA+_ATPase"/>
</dbReference>
<dbReference type="PROSITE" id="PS50893">
    <property type="entry name" value="ABC_TRANSPORTER_2"/>
    <property type="match status" value="1"/>
</dbReference>
<dbReference type="Gene3D" id="1.20.1560.10">
    <property type="entry name" value="ABC transporter type 1, transmembrane domain"/>
    <property type="match status" value="1"/>
</dbReference>
<dbReference type="Proteomes" id="UP000178347">
    <property type="component" value="Unassembled WGS sequence"/>
</dbReference>
<dbReference type="InterPro" id="IPR003439">
    <property type="entry name" value="ABC_transporter-like_ATP-bd"/>
</dbReference>
<evidence type="ECO:0008006" key="13">
    <source>
        <dbReference type="Google" id="ProtNLM"/>
    </source>
</evidence>
<dbReference type="Pfam" id="PF00005">
    <property type="entry name" value="ABC_tran"/>
    <property type="match status" value="1"/>
</dbReference>
<dbReference type="GO" id="GO:0015421">
    <property type="term" value="F:ABC-type oligopeptide transporter activity"/>
    <property type="evidence" value="ECO:0007669"/>
    <property type="project" value="TreeGrafter"/>
</dbReference>
<evidence type="ECO:0000256" key="2">
    <source>
        <dbReference type="ARBA" id="ARBA00022448"/>
    </source>
</evidence>
<sequence length="594" mass="66474">MLFRNNKILNLLRLLRRAFGDYKRQIVFLSVFGFFGGVLEGVGINAIIPLFSFLGKSSSPQVDIISQAIQGFFRFFHLPYSLKSILIFIIVIFLSKAVLLFLAKFISARIIADYQRATRHKILRLILLSDWPNLFKQKVGYLDQILITDINYSSAMLAHMSSAILITANLIVYSFVAVNISPVIAALAMISGVVILFLLKPLFYRNKLFSEKIASIYKQTAHFISESIIGIKTIKTSSSENFLIEKGDDFFNHIKKFTVKNAIMQNLTNTLLQPVGLLFVIGIFAFFYKVKGFDFASFAVIVYAINKLFSHIQLAETEAHTLASLTPFVVNVLQYQEEAASHQEIDTGGKKFSFKKEVCFKNVDFSYNSGKKTLSNLNFSIECGRMIGIIGASGAGKTTLVDLLLRLFKPSGGSICVDGIDINEIGLAEWRAGVGYVSQDIFLLNDTIENNIRFYNESISHEDALEAAEMAQCNEFIQKLSQQFMTVVGERGMSLSGGQRQRIALARVLARKPSILVLDEATSALDNESEIMVQRAIEKLRGKITVLVIAHRLSTVMTSDKLVVLEKGRIIEEGAPLDLLKNRESYFSKAYNLK</sequence>
<dbReference type="SUPFAM" id="SSF90123">
    <property type="entry name" value="ABC transporter transmembrane region"/>
    <property type="match status" value="1"/>
</dbReference>
<evidence type="ECO:0000256" key="7">
    <source>
        <dbReference type="ARBA" id="ARBA00023136"/>
    </source>
</evidence>
<feature type="transmembrane region" description="Helical" evidence="8">
    <location>
        <begin position="270"/>
        <end position="288"/>
    </location>
</feature>
<evidence type="ECO:0000313" key="11">
    <source>
        <dbReference type="EMBL" id="OGH74306.1"/>
    </source>
</evidence>
<evidence type="ECO:0000259" key="9">
    <source>
        <dbReference type="PROSITE" id="PS50893"/>
    </source>
</evidence>
<feature type="transmembrane region" description="Helical" evidence="8">
    <location>
        <begin position="26"/>
        <end position="51"/>
    </location>
</feature>
<dbReference type="SUPFAM" id="SSF52540">
    <property type="entry name" value="P-loop containing nucleoside triphosphate hydrolases"/>
    <property type="match status" value="1"/>
</dbReference>
<dbReference type="Pfam" id="PF00664">
    <property type="entry name" value="ABC_membrane"/>
    <property type="match status" value="1"/>
</dbReference>
<feature type="transmembrane region" description="Helical" evidence="8">
    <location>
        <begin position="156"/>
        <end position="176"/>
    </location>
</feature>
<keyword evidence="6 8" id="KW-1133">Transmembrane helix</keyword>
<comment type="subcellular location">
    <subcellularLocation>
        <location evidence="1">Cell membrane</location>
        <topology evidence="1">Multi-pass membrane protein</topology>
    </subcellularLocation>
</comment>
<feature type="transmembrane region" description="Helical" evidence="8">
    <location>
        <begin position="85"/>
        <end position="106"/>
    </location>
</feature>
<dbReference type="InterPro" id="IPR039421">
    <property type="entry name" value="Type_1_exporter"/>
</dbReference>
<dbReference type="GO" id="GO:0005737">
    <property type="term" value="C:cytoplasm"/>
    <property type="evidence" value="ECO:0007669"/>
    <property type="project" value="UniProtKB-ARBA"/>
</dbReference>
<keyword evidence="2" id="KW-0813">Transport</keyword>
<feature type="transmembrane region" description="Helical" evidence="8">
    <location>
        <begin position="182"/>
        <end position="203"/>
    </location>
</feature>
<dbReference type="PROSITE" id="PS50929">
    <property type="entry name" value="ABC_TM1F"/>
    <property type="match status" value="1"/>
</dbReference>
<keyword evidence="4" id="KW-0547">Nucleotide-binding</keyword>
<evidence type="ECO:0000256" key="3">
    <source>
        <dbReference type="ARBA" id="ARBA00022692"/>
    </source>
</evidence>
<dbReference type="FunFam" id="3.40.50.300:FF:000604">
    <property type="entry name" value="ABC transporter B family member 28"/>
    <property type="match status" value="1"/>
</dbReference>
<dbReference type="InterPro" id="IPR017871">
    <property type="entry name" value="ABC_transporter-like_CS"/>
</dbReference>
<dbReference type="PROSITE" id="PS00211">
    <property type="entry name" value="ABC_TRANSPORTER_1"/>
    <property type="match status" value="1"/>
</dbReference>
<dbReference type="STRING" id="1798692.A3G00_02530"/>
<evidence type="ECO:0000256" key="5">
    <source>
        <dbReference type="ARBA" id="ARBA00022840"/>
    </source>
</evidence>
<evidence type="ECO:0000256" key="1">
    <source>
        <dbReference type="ARBA" id="ARBA00004651"/>
    </source>
</evidence>
<dbReference type="InterPro" id="IPR011527">
    <property type="entry name" value="ABC1_TM_dom"/>
</dbReference>
<dbReference type="GO" id="GO:0005886">
    <property type="term" value="C:plasma membrane"/>
    <property type="evidence" value="ECO:0007669"/>
    <property type="project" value="UniProtKB-SubCell"/>
</dbReference>
<dbReference type="Gene3D" id="3.40.50.300">
    <property type="entry name" value="P-loop containing nucleotide triphosphate hydrolases"/>
    <property type="match status" value="1"/>
</dbReference>
<dbReference type="GO" id="GO:0016887">
    <property type="term" value="F:ATP hydrolysis activity"/>
    <property type="evidence" value="ECO:0007669"/>
    <property type="project" value="InterPro"/>
</dbReference>